<dbReference type="InterPro" id="IPR002881">
    <property type="entry name" value="DUF58"/>
</dbReference>
<dbReference type="PANTHER" id="PTHR33608">
    <property type="entry name" value="BLL2464 PROTEIN"/>
    <property type="match status" value="1"/>
</dbReference>
<proteinExistence type="predicted"/>
<evidence type="ECO:0000313" key="2">
    <source>
        <dbReference type="EMBL" id="KTF04078.1"/>
    </source>
</evidence>
<comment type="caution">
    <text evidence="2">The sequence shown here is derived from an EMBL/GenBank/DDBJ whole genome shotgun (WGS) entry which is preliminary data.</text>
</comment>
<evidence type="ECO:0000313" key="3">
    <source>
        <dbReference type="Proteomes" id="UP000054404"/>
    </source>
</evidence>
<dbReference type="Proteomes" id="UP000054404">
    <property type="component" value="Unassembled WGS sequence"/>
</dbReference>
<dbReference type="PATRIC" id="fig|59561.3.peg.1044"/>
<dbReference type="STRING" id="59561.AQZ59_01054"/>
<accession>A0A0W1KKF0</accession>
<gene>
    <name evidence="2" type="ORF">AQZ59_01054</name>
</gene>
<reference evidence="2 3" key="1">
    <citation type="submission" date="2015-11" db="EMBL/GenBank/DDBJ databases">
        <title>Draft Genome Sequence of the Type Strain Trueperella bernardiae LCDC 89-0504T, Isolated from Blood Culture.</title>
        <authorList>
            <person name="Bernier A.-M."/>
            <person name="Bernard K."/>
        </authorList>
    </citation>
    <scope>NUCLEOTIDE SEQUENCE [LARGE SCALE GENOMIC DNA]</scope>
    <source>
        <strain evidence="2 3">LCDC 89-0504</strain>
    </source>
</reference>
<keyword evidence="3" id="KW-1185">Reference proteome</keyword>
<sequence>MFIRLPAVVCSVLGIVFGVATRDAGIAVLITIVLVFLVLLDAALAPNPSVLVADRNGDDSVRVGDEAAATLTLTNPSGRKISGMFRDAWPPSANVSPSRHGFRLRPRSEAIFDSSLRPERRGTIHSSTVTVRTFGPLGLAGRQKSAPTSWQIHVLPPFVSRRHIPSRVRQLRELDGRSLLLTRGEGTEFDSLREYVAGDDVRAIDWRSTARLGETVVRTWRPERDRHVVIVLDAGRGGALRVAEGPAFDTFIEAALLQSAIAQRAGDRVSVIAMDDQLRARLALEHTKTITHKVAQTLADIEPSLHATDWASLPAYISQISKRPAFVVIATTIGGGTLSSGLVDVLPTLKRTHTVLVASVHTGDPEREEEVGAIYELAAHERSQIEENNLARSLERAGAKVVRSDAEGLPVAVVDTYMSLKARGLL</sequence>
<name>A0A0W1KKF0_9ACTO</name>
<dbReference type="Pfam" id="PF01882">
    <property type="entry name" value="DUF58"/>
    <property type="match status" value="1"/>
</dbReference>
<dbReference type="AlphaFoldDB" id="A0A0W1KKF0"/>
<dbReference type="EMBL" id="LNIZ01000004">
    <property type="protein sequence ID" value="KTF04078.1"/>
    <property type="molecule type" value="Genomic_DNA"/>
</dbReference>
<organism evidence="2 3">
    <name type="scientific">Trueperella bernardiae</name>
    <dbReference type="NCBI Taxonomy" id="59561"/>
    <lineage>
        <taxon>Bacteria</taxon>
        <taxon>Bacillati</taxon>
        <taxon>Actinomycetota</taxon>
        <taxon>Actinomycetes</taxon>
        <taxon>Actinomycetales</taxon>
        <taxon>Actinomycetaceae</taxon>
        <taxon>Trueperella</taxon>
    </lineage>
</organism>
<dbReference type="PANTHER" id="PTHR33608:SF3">
    <property type="entry name" value="SLR2013 PROTEIN"/>
    <property type="match status" value="1"/>
</dbReference>
<evidence type="ECO:0000259" key="1">
    <source>
        <dbReference type="Pfam" id="PF01882"/>
    </source>
</evidence>
<protein>
    <recommendedName>
        <fullName evidence="1">DUF58 domain-containing protein</fullName>
    </recommendedName>
</protein>
<feature type="domain" description="DUF58" evidence="1">
    <location>
        <begin position="192"/>
        <end position="369"/>
    </location>
</feature>
<dbReference type="RefSeq" id="WP_062613613.1">
    <property type="nucleotide sequence ID" value="NZ_LNIZ01000004.1"/>
</dbReference>
<dbReference type="OrthoDB" id="845740at2"/>